<dbReference type="GO" id="GO:0007165">
    <property type="term" value="P:signal transduction"/>
    <property type="evidence" value="ECO:0007669"/>
    <property type="project" value="TreeGrafter"/>
</dbReference>
<evidence type="ECO:0000256" key="12">
    <source>
        <dbReference type="SAM" id="SignalP"/>
    </source>
</evidence>
<feature type="region of interest" description="Disordered" evidence="10">
    <location>
        <begin position="24"/>
        <end position="53"/>
    </location>
</feature>
<protein>
    <recommendedName>
        <fullName evidence="15">TIR domain-containing protein</fullName>
    </recommendedName>
</protein>
<dbReference type="Pfam" id="PF13855">
    <property type="entry name" value="LRR_8"/>
    <property type="match status" value="2"/>
</dbReference>
<evidence type="ECO:0000256" key="11">
    <source>
        <dbReference type="SAM" id="Phobius"/>
    </source>
</evidence>
<dbReference type="GO" id="GO:0005886">
    <property type="term" value="C:plasma membrane"/>
    <property type="evidence" value="ECO:0007669"/>
    <property type="project" value="TreeGrafter"/>
</dbReference>
<dbReference type="InterPro" id="IPR003591">
    <property type="entry name" value="Leu-rich_rpt_typical-subtyp"/>
</dbReference>
<accession>A0AAV2I6Z4</accession>
<evidence type="ECO:0000256" key="5">
    <source>
        <dbReference type="ARBA" id="ARBA00022737"/>
    </source>
</evidence>
<gene>
    <name evidence="13" type="ORF">GSLYS_00016079001</name>
</gene>
<dbReference type="GO" id="GO:0038023">
    <property type="term" value="F:signaling receptor activity"/>
    <property type="evidence" value="ECO:0007669"/>
    <property type="project" value="TreeGrafter"/>
</dbReference>
<feature type="compositionally biased region" description="Polar residues" evidence="10">
    <location>
        <begin position="42"/>
        <end position="51"/>
    </location>
</feature>
<evidence type="ECO:0000256" key="1">
    <source>
        <dbReference type="ARBA" id="ARBA00004167"/>
    </source>
</evidence>
<dbReference type="PANTHER" id="PTHR24365:SF541">
    <property type="entry name" value="PROTEIN TOLL-RELATED"/>
    <property type="match status" value="1"/>
</dbReference>
<dbReference type="Gene3D" id="3.80.10.10">
    <property type="entry name" value="Ribonuclease Inhibitor"/>
    <property type="match status" value="3"/>
</dbReference>
<dbReference type="SUPFAM" id="SSF52200">
    <property type="entry name" value="Toll/Interleukin receptor TIR domain"/>
    <property type="match status" value="1"/>
</dbReference>
<keyword evidence="14" id="KW-1185">Reference proteome</keyword>
<dbReference type="InterPro" id="IPR035897">
    <property type="entry name" value="Toll_tir_struct_dom_sf"/>
</dbReference>
<evidence type="ECO:0000256" key="8">
    <source>
        <dbReference type="ARBA" id="ARBA00023170"/>
    </source>
</evidence>
<feature type="transmembrane region" description="Helical" evidence="11">
    <location>
        <begin position="972"/>
        <end position="992"/>
    </location>
</feature>
<evidence type="ECO:0000313" key="13">
    <source>
        <dbReference type="EMBL" id="CAL1542526.1"/>
    </source>
</evidence>
<dbReference type="PANTHER" id="PTHR24365">
    <property type="entry name" value="TOLL-LIKE RECEPTOR"/>
    <property type="match status" value="1"/>
</dbReference>
<feature type="chain" id="PRO_5043449722" description="TIR domain-containing protein" evidence="12">
    <location>
        <begin position="23"/>
        <end position="1162"/>
    </location>
</feature>
<dbReference type="AlphaFoldDB" id="A0AAV2I6Z4"/>
<dbReference type="Gene3D" id="3.40.50.10140">
    <property type="entry name" value="Toll/interleukin-1 receptor homology (TIR) domain"/>
    <property type="match status" value="1"/>
</dbReference>
<dbReference type="InterPro" id="IPR001611">
    <property type="entry name" value="Leu-rich_rpt"/>
</dbReference>
<proteinExistence type="predicted"/>
<keyword evidence="9" id="KW-0325">Glycoprotein</keyword>
<keyword evidence="3 11" id="KW-0812">Transmembrane</keyword>
<keyword evidence="8" id="KW-0675">Receptor</keyword>
<keyword evidence="4 12" id="KW-0732">Signal</keyword>
<comment type="caution">
    <text evidence="13">The sequence shown here is derived from an EMBL/GenBank/DDBJ whole genome shotgun (WGS) entry which is preliminary data.</text>
</comment>
<dbReference type="SMART" id="SM00369">
    <property type="entry name" value="LRR_TYP"/>
    <property type="match status" value="6"/>
</dbReference>
<evidence type="ECO:0000256" key="7">
    <source>
        <dbReference type="ARBA" id="ARBA00023136"/>
    </source>
</evidence>
<name>A0AAV2I6Z4_LYMST</name>
<reference evidence="13 14" key="1">
    <citation type="submission" date="2024-04" db="EMBL/GenBank/DDBJ databases">
        <authorList>
            <consortium name="Genoscope - CEA"/>
            <person name="William W."/>
        </authorList>
    </citation>
    <scope>NUCLEOTIDE SEQUENCE [LARGE SCALE GENOMIC DNA]</scope>
</reference>
<keyword evidence="5" id="KW-0677">Repeat</keyword>
<organism evidence="13 14">
    <name type="scientific">Lymnaea stagnalis</name>
    <name type="common">Great pond snail</name>
    <name type="synonym">Helix stagnalis</name>
    <dbReference type="NCBI Taxonomy" id="6523"/>
    <lineage>
        <taxon>Eukaryota</taxon>
        <taxon>Metazoa</taxon>
        <taxon>Spiralia</taxon>
        <taxon>Lophotrochozoa</taxon>
        <taxon>Mollusca</taxon>
        <taxon>Gastropoda</taxon>
        <taxon>Heterobranchia</taxon>
        <taxon>Euthyneura</taxon>
        <taxon>Panpulmonata</taxon>
        <taxon>Hygrophila</taxon>
        <taxon>Lymnaeoidea</taxon>
        <taxon>Lymnaeidae</taxon>
        <taxon>Lymnaea</taxon>
    </lineage>
</organism>
<evidence type="ECO:0000256" key="6">
    <source>
        <dbReference type="ARBA" id="ARBA00022989"/>
    </source>
</evidence>
<evidence type="ECO:0000256" key="3">
    <source>
        <dbReference type="ARBA" id="ARBA00022692"/>
    </source>
</evidence>
<dbReference type="SUPFAM" id="SSF52058">
    <property type="entry name" value="L domain-like"/>
    <property type="match status" value="2"/>
</dbReference>
<evidence type="ECO:0000313" key="14">
    <source>
        <dbReference type="Proteomes" id="UP001497497"/>
    </source>
</evidence>
<keyword evidence="6 11" id="KW-1133">Transmembrane helix</keyword>
<comment type="subcellular location">
    <subcellularLocation>
        <location evidence="1">Membrane</location>
        <topology evidence="1">Single-pass membrane protein</topology>
    </subcellularLocation>
</comment>
<dbReference type="EMBL" id="CAXITT010000490">
    <property type="protein sequence ID" value="CAL1542526.1"/>
    <property type="molecule type" value="Genomic_DNA"/>
</dbReference>
<evidence type="ECO:0000256" key="2">
    <source>
        <dbReference type="ARBA" id="ARBA00022614"/>
    </source>
</evidence>
<evidence type="ECO:0000256" key="10">
    <source>
        <dbReference type="SAM" id="MobiDB-lite"/>
    </source>
</evidence>
<dbReference type="InterPro" id="IPR032675">
    <property type="entry name" value="LRR_dom_sf"/>
</dbReference>
<feature type="compositionally biased region" description="Polar residues" evidence="10">
    <location>
        <begin position="24"/>
        <end position="33"/>
    </location>
</feature>
<feature type="signal peptide" evidence="12">
    <location>
        <begin position="1"/>
        <end position="22"/>
    </location>
</feature>
<keyword evidence="7 11" id="KW-0472">Membrane</keyword>
<evidence type="ECO:0008006" key="15">
    <source>
        <dbReference type="Google" id="ProtNLM"/>
    </source>
</evidence>
<sequence>MNFSGSLLSYFSLLAFLTSTSASPPYTQTQADGTPSGKALSSRPSSGQTLSGIAGTRRQVSGIDRFLSERPRKLRRFNGEKDRVGLLKNVTLSVVRKLTLSDVRNMTLSDVRNTTLGNIWNMTLSDVWNRTLSGERNITLNNIRNMTLSDMRSMTLRDARNMTLSGVRKNSQKSIEQGIHSSISTMSPSHLSSFGNQASKGVPVETDLVGSQAATHVPIEVPGHDNLNMPDQRSEYPCHVTRDVVYNGSLVDCTHGGINDVSRVEFPENTTTLILDRNNITVLRNQSFVKLTWLRRLSVRSANVSRIEVDALAGLPLLDVLNLEANSLPISSCAFPFHMFRHVPNLRTLLIGYNSKVKGTWVGEGRKTPGTSPQRMCGGGSEKSQYQSHIDIFDDLPHLETLSIDSFKTLLLGSEFSKFQNLQNLTLYCVVVQKAHNFSFQGLSVSNLTSLFLDTFYDYIVPIFPEGIFQPVPKLTSLKIHQCRIGNHNIQRTMWPFELGPMKTLLLDDLKLSRYRESPTLTLKDGILTKASMSHINNICLSSIALTNSKIFSLEPEAMTSPVWLKCLRHVDLSGNELGFSGWRVVLFQISWFLFLEDVTVTSPATSYQQVHPDFSSDLDKCYLNTRTGKQCSNSFPGLNNTRLKEDTSFYLKDFDSNTTFSPSSYQVVAKTDVETNKIPRRSDPTGRSTVKRRSPNVQLFNSSSYFSDVPLPIVWIRMPKSIRTIRIASITIQSFVHYVTNWVLLDSDHFSELYAINIPQFCYSRGRLLGLNNLRILDVSGSMMDVGEHFYDDFSNLEVLVLSSILPANYFDKIVSCKRLLRNLTRLNYLDISTNGLTRLSPDTFETTPALSHLVLANNRFSSIPLDLTTTPRLRVLDLSQNAILFLSKSEITALDDHASKVPHFLLKLDGNGLVCVCSVLNFLAWLTVSPVQFDNNGDYQCTSQKGQLTTTAAFSDIEALWRQCEGSTSFLTSLVLASLMALSFFAVFFIGRFKTAIIAVVLNIVAPQFRAKTPGDYKMTVFIGYADDDFRYVRNILLDYVEGALHSTTFIHQRDLGTGYTDQLFFEAMQDSWRILLVITGNFLDKYNMSNIVMKYASHSVSPVNQGRVFILVEESQLHKIPSYLHDVLDESRILTVSDLDLPLTYKLRQSIKRCLESHQ</sequence>
<keyword evidence="2" id="KW-0433">Leucine-rich repeat</keyword>
<evidence type="ECO:0000256" key="4">
    <source>
        <dbReference type="ARBA" id="ARBA00022729"/>
    </source>
</evidence>
<evidence type="ECO:0000256" key="9">
    <source>
        <dbReference type="ARBA" id="ARBA00023180"/>
    </source>
</evidence>
<dbReference type="Proteomes" id="UP001497497">
    <property type="component" value="Unassembled WGS sequence"/>
</dbReference>